<keyword evidence="6 8" id="KW-0413">Isomerase</keyword>
<keyword evidence="4 8" id="KW-0028">Amino-acid biosynthesis</keyword>
<dbReference type="PANTHER" id="PTHR31689:SF0">
    <property type="entry name" value="DIAMINOPIMELATE EPIMERASE"/>
    <property type="match status" value="1"/>
</dbReference>
<feature type="site" description="Could be important to modulate the pK values of the two catalytic cysteine residues" evidence="8">
    <location>
        <position position="213"/>
    </location>
</feature>
<dbReference type="Pfam" id="PF01678">
    <property type="entry name" value="DAP_epimerase"/>
    <property type="match status" value="2"/>
</dbReference>
<sequence>MMNSFAFTKMHGCGNDFIVINSFTESLPSDLSSLAQTMCQRRFSVGADQFIILGKAESREANFRMDILNADGSKVEMCGNALRCAAIYARREKLVASDEIKIETMTGISIAQILDNGDVRIAVAIPSTSIEDLALNSEHPLFGTPITAGQYTFPMTGVSVGNPHAVTYVDELELLDLSIIGPLFEHHEIFKNRANIEFVQLVDDHHVKMRVWERGTGETLACGSGACAVGVASILHGVTHSPIVVALKGGDLTIEWAGRGTPVYMSGSATFVFDANWTY</sequence>
<gene>
    <name evidence="8 10" type="primary">dapF</name>
    <name evidence="10" type="ORF">PQO03_01220</name>
</gene>
<feature type="active site" description="Proton donor" evidence="8">
    <location>
        <position position="78"/>
    </location>
</feature>
<proteinExistence type="inferred from homology"/>
<comment type="function">
    <text evidence="8">Catalyzes the stereoinversion of LL-2,6-diaminopimelate (L,L-DAP) to meso-diaminopimelate (meso-DAP), a precursor of L-lysine and an essential component of the bacterial peptidoglycan.</text>
</comment>
<evidence type="ECO:0000256" key="3">
    <source>
        <dbReference type="ARBA" id="ARBA00013080"/>
    </source>
</evidence>
<evidence type="ECO:0000313" key="11">
    <source>
        <dbReference type="Proteomes" id="UP001214250"/>
    </source>
</evidence>
<feature type="binding site" evidence="8">
    <location>
        <begin position="213"/>
        <end position="214"/>
    </location>
    <ligand>
        <name>substrate</name>
    </ligand>
</feature>
<keyword evidence="5 8" id="KW-0457">Lysine biosynthesis</keyword>
<evidence type="ECO:0000256" key="7">
    <source>
        <dbReference type="ARBA" id="ARBA00051712"/>
    </source>
</evidence>
<keyword evidence="11" id="KW-1185">Reference proteome</keyword>
<comment type="pathway">
    <text evidence="1 8">Amino-acid biosynthesis; L-lysine biosynthesis via DAP pathway; DL-2,6-diaminopimelate from LL-2,6-diaminopimelate: step 1/1.</text>
</comment>
<dbReference type="HAMAP" id="MF_00197">
    <property type="entry name" value="DAP_epimerase"/>
    <property type="match status" value="1"/>
</dbReference>
<evidence type="ECO:0000313" key="10">
    <source>
        <dbReference type="EMBL" id="WDE96587.1"/>
    </source>
</evidence>
<protein>
    <recommendedName>
        <fullName evidence="3 8">Diaminopimelate epimerase</fullName>
        <shortName evidence="8">DAP epimerase</shortName>
        <ecNumber evidence="3 8">5.1.1.7</ecNumber>
    </recommendedName>
    <alternativeName>
        <fullName evidence="8">PLP-independent amino acid racemase</fullName>
    </alternativeName>
</protein>
<feature type="binding site" evidence="8">
    <location>
        <position position="69"/>
    </location>
    <ligand>
        <name>substrate</name>
    </ligand>
</feature>
<feature type="active site" evidence="9">
    <location>
        <position position="78"/>
    </location>
</feature>
<reference evidence="10 11" key="1">
    <citation type="submission" date="2023-02" db="EMBL/GenBank/DDBJ databases">
        <title>Genome sequence of Lentisphaera profundi SAORIC-696.</title>
        <authorList>
            <person name="Kim e."/>
            <person name="Cho J.-C."/>
            <person name="Choi A."/>
            <person name="Kang I."/>
        </authorList>
    </citation>
    <scope>NUCLEOTIDE SEQUENCE [LARGE SCALE GENOMIC DNA]</scope>
    <source>
        <strain evidence="10 11">SAORIC-696</strain>
    </source>
</reference>
<feature type="binding site" evidence="8">
    <location>
        <position position="195"/>
    </location>
    <ligand>
        <name>substrate</name>
    </ligand>
</feature>
<evidence type="ECO:0000256" key="8">
    <source>
        <dbReference type="HAMAP-Rule" id="MF_00197"/>
    </source>
</evidence>
<dbReference type="Proteomes" id="UP001214250">
    <property type="component" value="Chromosome 1"/>
</dbReference>
<feature type="active site" description="Proton acceptor" evidence="8">
    <location>
        <position position="222"/>
    </location>
</feature>
<evidence type="ECO:0000256" key="6">
    <source>
        <dbReference type="ARBA" id="ARBA00023235"/>
    </source>
</evidence>
<dbReference type="PROSITE" id="PS01326">
    <property type="entry name" value="DAP_EPIMERASE"/>
    <property type="match status" value="1"/>
</dbReference>
<dbReference type="InterPro" id="IPR018510">
    <property type="entry name" value="DAP_epimerase_AS"/>
</dbReference>
<dbReference type="GO" id="GO:0008837">
    <property type="term" value="F:diaminopimelate epimerase activity"/>
    <property type="evidence" value="ECO:0007669"/>
    <property type="project" value="UniProtKB-EC"/>
</dbReference>
<feature type="site" description="Could be important to modulate the pK values of the two catalytic cysteine residues" evidence="8">
    <location>
        <position position="164"/>
    </location>
</feature>
<dbReference type="NCBIfam" id="TIGR00652">
    <property type="entry name" value="DapF"/>
    <property type="match status" value="1"/>
</dbReference>
<evidence type="ECO:0000256" key="5">
    <source>
        <dbReference type="ARBA" id="ARBA00023154"/>
    </source>
</evidence>
<comment type="similarity">
    <text evidence="2 8">Belongs to the diaminopimelate epimerase family.</text>
</comment>
<feature type="binding site" evidence="8">
    <location>
        <position position="15"/>
    </location>
    <ligand>
        <name>substrate</name>
    </ligand>
</feature>
<name>A0ABY7VRD0_9BACT</name>
<feature type="binding site" evidence="8">
    <location>
        <begin position="79"/>
        <end position="80"/>
    </location>
    <ligand>
        <name>substrate</name>
    </ligand>
</feature>
<dbReference type="RefSeq" id="WP_274150652.1">
    <property type="nucleotide sequence ID" value="NZ_CP117811.1"/>
</dbReference>
<evidence type="ECO:0000256" key="2">
    <source>
        <dbReference type="ARBA" id="ARBA00010219"/>
    </source>
</evidence>
<organism evidence="10 11">
    <name type="scientific">Lentisphaera profundi</name>
    <dbReference type="NCBI Taxonomy" id="1658616"/>
    <lineage>
        <taxon>Bacteria</taxon>
        <taxon>Pseudomonadati</taxon>
        <taxon>Lentisphaerota</taxon>
        <taxon>Lentisphaeria</taxon>
        <taxon>Lentisphaerales</taxon>
        <taxon>Lentisphaeraceae</taxon>
        <taxon>Lentisphaera</taxon>
    </lineage>
</organism>
<dbReference type="InterPro" id="IPR001653">
    <property type="entry name" value="DAP_epimerase_DapF"/>
</dbReference>
<dbReference type="EMBL" id="CP117811">
    <property type="protein sequence ID" value="WDE96587.1"/>
    <property type="molecule type" value="Genomic_DNA"/>
</dbReference>
<dbReference type="Gene3D" id="3.10.310.10">
    <property type="entry name" value="Diaminopimelate Epimerase, Chain A, domain 1"/>
    <property type="match status" value="2"/>
</dbReference>
<comment type="subcellular location">
    <subcellularLocation>
        <location evidence="8">Cytoplasm</location>
    </subcellularLocation>
</comment>
<keyword evidence="8" id="KW-0963">Cytoplasm</keyword>
<evidence type="ECO:0000256" key="9">
    <source>
        <dbReference type="PROSITE-ProRule" id="PRU10125"/>
    </source>
</evidence>
<feature type="binding site" evidence="8">
    <location>
        <position position="162"/>
    </location>
    <ligand>
        <name>substrate</name>
    </ligand>
</feature>
<feature type="binding site" evidence="8">
    <location>
        <begin position="223"/>
        <end position="224"/>
    </location>
    <ligand>
        <name>substrate</name>
    </ligand>
</feature>
<dbReference type="SUPFAM" id="SSF54506">
    <property type="entry name" value="Diaminopimelate epimerase-like"/>
    <property type="match status" value="2"/>
</dbReference>
<dbReference type="EC" id="5.1.1.7" evidence="3 8"/>
<comment type="catalytic activity">
    <reaction evidence="7 8">
        <text>(2S,6S)-2,6-diaminopimelate = meso-2,6-diaminopimelate</text>
        <dbReference type="Rhea" id="RHEA:15393"/>
        <dbReference type="ChEBI" id="CHEBI:57609"/>
        <dbReference type="ChEBI" id="CHEBI:57791"/>
        <dbReference type="EC" id="5.1.1.7"/>
    </reaction>
</comment>
<feature type="binding site" evidence="8">
    <location>
        <position position="49"/>
    </location>
    <ligand>
        <name>substrate</name>
    </ligand>
</feature>
<evidence type="ECO:0000256" key="1">
    <source>
        <dbReference type="ARBA" id="ARBA00005196"/>
    </source>
</evidence>
<accession>A0ABY7VRD0</accession>
<dbReference type="PANTHER" id="PTHR31689">
    <property type="entry name" value="DIAMINOPIMELATE EPIMERASE, CHLOROPLASTIC"/>
    <property type="match status" value="1"/>
</dbReference>
<comment type="subunit">
    <text evidence="8">Homodimer.</text>
</comment>
<evidence type="ECO:0000256" key="4">
    <source>
        <dbReference type="ARBA" id="ARBA00022605"/>
    </source>
</evidence>